<dbReference type="PROSITE" id="PS51257">
    <property type="entry name" value="PROKAR_LIPOPROTEIN"/>
    <property type="match status" value="1"/>
</dbReference>
<protein>
    <recommendedName>
        <fullName evidence="2">Lipoprotein</fullName>
    </recommendedName>
</protein>
<sequence length="111" mass="12199">MKNALILAASVALAACSGKPVITGPYEVESLDMEHNVAAIKSGDLVLEVEFEGRFFKDGNGFQSWNDVEVESVNDVKVYNEDGETEDYVLPSEEVSNIVQVIENEIAEKME</sequence>
<accession>A0AAU8EJP3</accession>
<proteinExistence type="predicted"/>
<reference evidence="1" key="1">
    <citation type="submission" date="2024-05" db="EMBL/GenBank/DDBJ databases">
        <title>Genomic characterization and preclinical evaluation of Acinetobacter phage vB_AbaM-SPA against clinical multidrug-resistant Acinetobacter baumannii.</title>
        <authorList>
            <person name="Elshamy A.A."/>
            <person name="Saad B.T."/>
            <person name="Mabrouk S.S."/>
            <person name="Aboshanab K.M."/>
        </authorList>
    </citation>
    <scope>NUCLEOTIDE SEQUENCE</scope>
</reference>
<dbReference type="EMBL" id="PP844715">
    <property type="protein sequence ID" value="XCG99085.1"/>
    <property type="molecule type" value="Genomic_DNA"/>
</dbReference>
<organism evidence="1">
    <name type="scientific">Acinetobacter phage vB_AbaM-SPA</name>
    <dbReference type="NCBI Taxonomy" id="3161144"/>
    <lineage>
        <taxon>Viruses</taxon>
        <taxon>Duplodnaviria</taxon>
        <taxon>Heunggongvirae</taxon>
        <taxon>Uroviricota</taxon>
        <taxon>Caudoviricetes</taxon>
        <taxon>Obolenskvirus</taxon>
    </lineage>
</organism>
<evidence type="ECO:0000313" key="1">
    <source>
        <dbReference type="EMBL" id="XCG99085.1"/>
    </source>
</evidence>
<name>A0AAU8EJP3_9CAUD</name>
<evidence type="ECO:0008006" key="2">
    <source>
        <dbReference type="Google" id="ProtNLM"/>
    </source>
</evidence>